<sequence length="317" mass="34289">MSTFLLTPAARAAPSPSTLSRLLLPLHLQTNNNGRRNPLSRHVHASSPSSPLIYPRLRSRRGRFYASSSSSSQMAAPADAPGGSADAFEVIRAHQEHAGYPSGSMVDFACDLDGSPILAVSSLAVHSKNLSGNPKCSLLVAKDPEDRTDTVITVYGDAVPVSDEQKDSVRSAYLRRHPDAFWVDFGDFSFLHIKPKAVRYVSGVATALLGSGEFSAAEYKEAKVDPISQFSTPITSHMNKDHADDTKLIVQHSTTVKVDFANMLDVDSLGFNVKAGYDGSVLKLRIPFPRQAQDRKDVKTLIVEMLQAAKATSSHAN</sequence>
<feature type="domain" description="DUF2470" evidence="3">
    <location>
        <begin position="232"/>
        <end position="305"/>
    </location>
</feature>
<evidence type="ECO:0000259" key="3">
    <source>
        <dbReference type="Pfam" id="PF10615"/>
    </source>
</evidence>
<name>A0ABC9FY65_9POAL</name>
<dbReference type="InterPro" id="IPR012349">
    <property type="entry name" value="Split_barrel_FMN-bd"/>
</dbReference>
<evidence type="ECO:0000259" key="2">
    <source>
        <dbReference type="Pfam" id="PF01243"/>
    </source>
</evidence>
<dbReference type="EMBL" id="OZ075117">
    <property type="protein sequence ID" value="CAL5083652.1"/>
    <property type="molecule type" value="Genomic_DNA"/>
</dbReference>
<dbReference type="Gene3D" id="2.30.110.10">
    <property type="entry name" value="Electron Transport, Fmn-binding Protein, Chain A"/>
    <property type="match status" value="1"/>
</dbReference>
<dbReference type="InterPro" id="IPR011576">
    <property type="entry name" value="Pyridox_Oxase_N"/>
</dbReference>
<proteinExistence type="predicted"/>
<feature type="region of interest" description="Disordered" evidence="1">
    <location>
        <begin position="30"/>
        <end position="54"/>
    </location>
</feature>
<dbReference type="PANTHER" id="PTHR13343">
    <property type="entry name" value="CREG1 PROTEIN"/>
    <property type="match status" value="1"/>
</dbReference>
<reference evidence="5" key="1">
    <citation type="submission" date="2024-06" db="EMBL/GenBank/DDBJ databases">
        <authorList>
            <person name="Ryan C."/>
        </authorList>
    </citation>
    <scope>NUCLEOTIDE SEQUENCE [LARGE SCALE GENOMIC DNA]</scope>
</reference>
<organism evidence="4 5">
    <name type="scientific">Urochloa decumbens</name>
    <dbReference type="NCBI Taxonomy" id="240449"/>
    <lineage>
        <taxon>Eukaryota</taxon>
        <taxon>Viridiplantae</taxon>
        <taxon>Streptophyta</taxon>
        <taxon>Embryophyta</taxon>
        <taxon>Tracheophyta</taxon>
        <taxon>Spermatophyta</taxon>
        <taxon>Magnoliopsida</taxon>
        <taxon>Liliopsida</taxon>
        <taxon>Poales</taxon>
        <taxon>Poaceae</taxon>
        <taxon>PACMAD clade</taxon>
        <taxon>Panicoideae</taxon>
        <taxon>Panicodae</taxon>
        <taxon>Paniceae</taxon>
        <taxon>Melinidinae</taxon>
        <taxon>Urochloa</taxon>
    </lineage>
</organism>
<dbReference type="Pfam" id="PF01243">
    <property type="entry name" value="PNPOx_N"/>
    <property type="match status" value="1"/>
</dbReference>
<accession>A0ABC9FY65</accession>
<dbReference type="Proteomes" id="UP001497457">
    <property type="component" value="Chromosome 7b"/>
</dbReference>
<evidence type="ECO:0008006" key="6">
    <source>
        <dbReference type="Google" id="ProtNLM"/>
    </source>
</evidence>
<dbReference type="AlphaFoldDB" id="A0ABC9FY65"/>
<keyword evidence="5" id="KW-1185">Reference proteome</keyword>
<dbReference type="GO" id="GO:0005737">
    <property type="term" value="C:cytoplasm"/>
    <property type="evidence" value="ECO:0007669"/>
    <property type="project" value="UniProtKB-ARBA"/>
</dbReference>
<dbReference type="PANTHER" id="PTHR13343:SF24">
    <property type="entry name" value="OS07G0573800 PROTEIN"/>
    <property type="match status" value="1"/>
</dbReference>
<dbReference type="Gene3D" id="3.20.180.10">
    <property type="entry name" value="PNP-oxidase-like"/>
    <property type="match status" value="1"/>
</dbReference>
<dbReference type="InterPro" id="IPR019595">
    <property type="entry name" value="DUF2470"/>
</dbReference>
<dbReference type="InterPro" id="IPR037119">
    <property type="entry name" value="Haem_oxidase_HugZ-like_sf"/>
</dbReference>
<dbReference type="Pfam" id="PF10615">
    <property type="entry name" value="DUF2470"/>
    <property type="match status" value="1"/>
</dbReference>
<feature type="domain" description="Pyridoxamine 5'-phosphate oxidase N-terminal" evidence="2">
    <location>
        <begin position="98"/>
        <end position="201"/>
    </location>
</feature>
<evidence type="ECO:0000313" key="5">
    <source>
        <dbReference type="Proteomes" id="UP001497457"/>
    </source>
</evidence>
<evidence type="ECO:0000256" key="1">
    <source>
        <dbReference type="SAM" id="MobiDB-lite"/>
    </source>
</evidence>
<evidence type="ECO:0000313" key="4">
    <source>
        <dbReference type="EMBL" id="CAL5083652.1"/>
    </source>
</evidence>
<protein>
    <recommendedName>
        <fullName evidence="6">DUF2470 domain-containing protein</fullName>
    </recommendedName>
</protein>
<dbReference type="SUPFAM" id="SSF50475">
    <property type="entry name" value="FMN-binding split barrel"/>
    <property type="match status" value="1"/>
</dbReference>
<reference evidence="4 5" key="2">
    <citation type="submission" date="2024-10" db="EMBL/GenBank/DDBJ databases">
        <authorList>
            <person name="Ryan C."/>
        </authorList>
    </citation>
    <scope>NUCLEOTIDE SEQUENCE [LARGE SCALE GENOMIC DNA]</scope>
</reference>
<gene>
    <name evidence="4" type="ORF">URODEC1_LOCUS110063</name>
</gene>